<proteinExistence type="inferred from homology"/>
<dbReference type="Gene3D" id="1.10.1200.10">
    <property type="entry name" value="ACP-like"/>
    <property type="match status" value="1"/>
</dbReference>
<keyword evidence="15" id="KW-1185">Reference proteome</keyword>
<gene>
    <name evidence="14" type="ORF">Daus18300_010703</name>
</gene>
<dbReference type="SUPFAM" id="SSF56801">
    <property type="entry name" value="Acetyl-CoA synthetase-like"/>
    <property type="match status" value="1"/>
</dbReference>
<dbReference type="CDD" id="cd02021">
    <property type="entry name" value="GntK"/>
    <property type="match status" value="1"/>
</dbReference>
<dbReference type="Gene3D" id="3.40.50.300">
    <property type="entry name" value="P-loop containing nucleotide triphosphate hydrolases"/>
    <property type="match status" value="1"/>
</dbReference>
<evidence type="ECO:0000256" key="11">
    <source>
        <dbReference type="ARBA" id="ARBA00048090"/>
    </source>
</evidence>
<dbReference type="SUPFAM" id="SSF52540">
    <property type="entry name" value="P-loop containing nucleoside triphosphate hydrolases"/>
    <property type="match status" value="1"/>
</dbReference>
<dbReference type="InterPro" id="IPR020806">
    <property type="entry name" value="PKS_PP-bd"/>
</dbReference>
<keyword evidence="6" id="KW-0808">Transferase</keyword>
<evidence type="ECO:0000259" key="13">
    <source>
        <dbReference type="PROSITE" id="PS50075"/>
    </source>
</evidence>
<evidence type="ECO:0000256" key="10">
    <source>
        <dbReference type="ARBA" id="ARBA00029835"/>
    </source>
</evidence>
<reference evidence="14 15" key="1">
    <citation type="journal article" date="2024" name="IMA Fungus">
        <title>IMA Genome - F19 : A genome assembly and annotation guide to empower mycologists, including annotated draft genome sequences of Ceratocystis pirilliformis, Diaporthe australafricana, Fusarium ophioides, Paecilomyces lecythidis, and Sporothrix stenoceras.</title>
        <authorList>
            <person name="Aylward J."/>
            <person name="Wilson A.M."/>
            <person name="Visagie C.M."/>
            <person name="Spraker J."/>
            <person name="Barnes I."/>
            <person name="Buitendag C."/>
            <person name="Ceriani C."/>
            <person name="Del Mar Angel L."/>
            <person name="du Plessis D."/>
            <person name="Fuchs T."/>
            <person name="Gasser K."/>
            <person name="Kramer D."/>
            <person name="Li W."/>
            <person name="Munsamy K."/>
            <person name="Piso A."/>
            <person name="Price J.L."/>
            <person name="Sonnekus B."/>
            <person name="Thomas C."/>
            <person name="van der Nest A."/>
            <person name="van Dijk A."/>
            <person name="van Heerden A."/>
            <person name="van Vuuren N."/>
            <person name="Yilmaz N."/>
            <person name="Duong T.A."/>
            <person name="van der Merwe N.A."/>
            <person name="Wingfield M.J."/>
            <person name="Wingfield B.D."/>
        </authorList>
    </citation>
    <scope>NUCLEOTIDE SEQUENCE [LARGE SCALE GENOMIC DNA]</scope>
    <source>
        <strain evidence="14 15">CMW 18300</strain>
    </source>
</reference>
<dbReference type="InterPro" id="IPR027417">
    <property type="entry name" value="P-loop_NTPase"/>
</dbReference>
<comment type="pathway">
    <text evidence="1">Carbohydrate acid metabolism; D-gluconate degradation.</text>
</comment>
<dbReference type="Gene3D" id="3.40.50.12780">
    <property type="entry name" value="N-terminal domain of ligase-like"/>
    <property type="match status" value="1"/>
</dbReference>
<dbReference type="InterPro" id="IPR036291">
    <property type="entry name" value="NAD(P)-bd_dom_sf"/>
</dbReference>
<dbReference type="InterPro" id="IPR009081">
    <property type="entry name" value="PP-bd_ACP"/>
</dbReference>
<evidence type="ECO:0000256" key="4">
    <source>
        <dbReference type="ARBA" id="ARBA00022450"/>
    </source>
</evidence>
<evidence type="ECO:0000256" key="9">
    <source>
        <dbReference type="ARBA" id="ARBA00022840"/>
    </source>
</evidence>
<feature type="compositionally biased region" description="Basic and acidic residues" evidence="12">
    <location>
        <begin position="12"/>
        <end position="23"/>
    </location>
</feature>
<dbReference type="InterPro" id="IPR036736">
    <property type="entry name" value="ACP-like_sf"/>
</dbReference>
<evidence type="ECO:0000256" key="7">
    <source>
        <dbReference type="ARBA" id="ARBA00022741"/>
    </source>
</evidence>
<evidence type="ECO:0000256" key="1">
    <source>
        <dbReference type="ARBA" id="ARBA00004875"/>
    </source>
</evidence>
<keyword evidence="4" id="KW-0596">Phosphopantetheine</keyword>
<evidence type="ECO:0000313" key="14">
    <source>
        <dbReference type="EMBL" id="KAL1856436.1"/>
    </source>
</evidence>
<organism evidence="14 15">
    <name type="scientific">Diaporthe australafricana</name>
    <dbReference type="NCBI Taxonomy" id="127596"/>
    <lineage>
        <taxon>Eukaryota</taxon>
        <taxon>Fungi</taxon>
        <taxon>Dikarya</taxon>
        <taxon>Ascomycota</taxon>
        <taxon>Pezizomycotina</taxon>
        <taxon>Sordariomycetes</taxon>
        <taxon>Sordariomycetidae</taxon>
        <taxon>Diaporthales</taxon>
        <taxon>Diaporthaceae</taxon>
        <taxon>Diaporthe</taxon>
    </lineage>
</organism>
<evidence type="ECO:0000256" key="6">
    <source>
        <dbReference type="ARBA" id="ARBA00022679"/>
    </source>
</evidence>
<dbReference type="SUPFAM" id="SSF47336">
    <property type="entry name" value="ACP-like"/>
    <property type="match status" value="1"/>
</dbReference>
<dbReference type="InterPro" id="IPR006162">
    <property type="entry name" value="Ppantetheine_attach_site"/>
</dbReference>
<dbReference type="EMBL" id="JAWRVE010000121">
    <property type="protein sequence ID" value="KAL1856436.1"/>
    <property type="molecule type" value="Genomic_DNA"/>
</dbReference>
<dbReference type="Pfam" id="PF07993">
    <property type="entry name" value="NAD_binding_4"/>
    <property type="match status" value="1"/>
</dbReference>
<dbReference type="Pfam" id="PF13671">
    <property type="entry name" value="AAA_33"/>
    <property type="match status" value="1"/>
</dbReference>
<evidence type="ECO:0000256" key="5">
    <source>
        <dbReference type="ARBA" id="ARBA00022553"/>
    </source>
</evidence>
<keyword evidence="9" id="KW-0067">ATP-binding</keyword>
<dbReference type="InterPro" id="IPR020845">
    <property type="entry name" value="AMP-binding_CS"/>
</dbReference>
<keyword evidence="8" id="KW-0418">Kinase</keyword>
<dbReference type="Pfam" id="PF23562">
    <property type="entry name" value="AMP-binding_C_3"/>
    <property type="match status" value="1"/>
</dbReference>
<dbReference type="InterPro" id="IPR042099">
    <property type="entry name" value="ANL_N_sf"/>
</dbReference>
<dbReference type="InterPro" id="IPR013120">
    <property type="entry name" value="FAR_NAD-bd"/>
</dbReference>
<name>A0ABR3W9A5_9PEZI</name>
<evidence type="ECO:0000313" key="15">
    <source>
        <dbReference type="Proteomes" id="UP001583177"/>
    </source>
</evidence>
<comment type="caution">
    <text evidence="14">The sequence shown here is derived from an EMBL/GenBank/DDBJ whole genome shotgun (WGS) entry which is preliminary data.</text>
</comment>
<keyword evidence="5" id="KW-0597">Phosphoprotein</keyword>
<dbReference type="EC" id="2.7.1.12" evidence="3"/>
<dbReference type="InterPro" id="IPR006001">
    <property type="entry name" value="Therm_gnt_kin"/>
</dbReference>
<evidence type="ECO:0000256" key="8">
    <source>
        <dbReference type="ARBA" id="ARBA00022777"/>
    </source>
</evidence>
<dbReference type="SUPFAM" id="SSF51735">
    <property type="entry name" value="NAD(P)-binding Rossmann-fold domains"/>
    <property type="match status" value="1"/>
</dbReference>
<evidence type="ECO:0000256" key="3">
    <source>
        <dbReference type="ARBA" id="ARBA00012054"/>
    </source>
</evidence>
<dbReference type="PANTHER" id="PTHR44845">
    <property type="entry name" value="CARRIER DOMAIN-CONTAINING PROTEIN"/>
    <property type="match status" value="1"/>
</dbReference>
<dbReference type="Pfam" id="PF00550">
    <property type="entry name" value="PP-binding"/>
    <property type="match status" value="1"/>
</dbReference>
<evidence type="ECO:0000256" key="12">
    <source>
        <dbReference type="SAM" id="MobiDB-lite"/>
    </source>
</evidence>
<sequence>MPPAAAVSPLWRPDEPVSKDTGKDAVGAQHIEQAEDDSTLKTVDEILRRRARTNPDLPVVSYPSSGIEYVDYTFQQLDVFAYRVGKQLQAVIPSRASSEEKRTVVAMLGPSNLEYLVTMMGLFKLGHTVLFLSTRISVPAIESLITSTGATYLIADPRYLDASLATKAQVPGLQVLDMPTRTNFEFPIDAVGDTQLDAALDPSVETNQIVYIIHSSGSTGLPKAIYQKQNAALSNFSGNMNMKAFITLPLYHNHGICNLYRAVWSKKAIHLYNADLPLTCNHLIKTFQAHDFEIFYGVPYALKLLAEADDGLSLLAQLKIVMYGGSACPDDLGDLLVENGVNLVGHYGATEVGQLMTSFRGPGDKAWNYVREHDKLKPYLRWIPQGPNLYECCVLPGWPAKTSTNMDDGSYRTKDLFEPHPSVAGAWKYIARQDDTIVLVNGEKCNPVVTEGKIRSSKLVTEAVVFGAQQPYLGVLVVPSPAAALGKSPAEILDLVWPVVEASQESNDAFAKLSREMVVVLPYDVDYPRTDKGSLIRQAFYKVFAKEIELAYEISSSTNENAQEYSKSELRDFLRGMVTKALPQGSTFTDETDFFSLGLDSLQSIQIRAEILRSVRTANKLTQNVVFDHPSIDRLAAYLSGSSTQTSVEDEIASLVEKYSKFSAPKSKPGRFVAVTGSTGSLGAHIVAQLVQDPSIDRIYCFVRAKDESSAAKRTAESLILRKLYHSLPLQLRRKVISLPVDLSKPDLGLPEQTYREITSSLRTVIHAAWSVNFNIRLSSFEKDNIAGVRHLIDLCQSAGSGASFNFCSSVSTVARHPDEAGPVPESLPDAKWAQGMGYAQSKCVAEAVCARAAERAGIPVRVLRIGQIVADTAHGVWNATEAVPLMLQSALTIGALPRLSETPSWLPVDTVAKGVAEIALSDASDASAGGAVFANVVNHRTFSWTNDLLPALRAAGLDFEEVEPKEWVKRLRESNPDPVVNPPIKLVDFFASKYDRGDFSPSKQYVTDTARSLSQTLENAPLLDSDFAKKFVDQFCRTSWEPSTAPKDTEPASPAKRVIIVTGPCGSGKTTLATALASETVNAPFIEGDSLHSKDAVDRMHAGQALSDEHRKPWLARLVRRTEEELFELGYDTVVASCSGLKRSYRDRIREIGAGGRAKVVFLDLQCAPETLIARLEGRKGHYMKAEMVESQLAAQESVAVDEADVFPIDAEGGLGAILKEATWALERIS</sequence>
<feature type="domain" description="Carrier" evidence="13">
    <location>
        <begin position="565"/>
        <end position="643"/>
    </location>
</feature>
<dbReference type="Gene3D" id="3.40.50.720">
    <property type="entry name" value="NAD(P)-binding Rossmann-like Domain"/>
    <property type="match status" value="1"/>
</dbReference>
<dbReference type="PANTHER" id="PTHR44845:SF1">
    <property type="entry name" value="L-2-AMINOADIPATE REDUCTASE"/>
    <property type="match status" value="1"/>
</dbReference>
<comment type="catalytic activity">
    <reaction evidence="11">
        <text>D-gluconate + ATP = 6-phospho-D-gluconate + ADP + H(+)</text>
        <dbReference type="Rhea" id="RHEA:19433"/>
        <dbReference type="ChEBI" id="CHEBI:15378"/>
        <dbReference type="ChEBI" id="CHEBI:18391"/>
        <dbReference type="ChEBI" id="CHEBI:30616"/>
        <dbReference type="ChEBI" id="CHEBI:58759"/>
        <dbReference type="ChEBI" id="CHEBI:456216"/>
        <dbReference type="EC" id="2.7.1.12"/>
    </reaction>
</comment>
<dbReference type="Proteomes" id="UP001583177">
    <property type="component" value="Unassembled WGS sequence"/>
</dbReference>
<dbReference type="NCBIfam" id="TIGR01313">
    <property type="entry name" value="therm_gnt_kin"/>
    <property type="match status" value="1"/>
</dbReference>
<dbReference type="PROSITE" id="PS00012">
    <property type="entry name" value="PHOSPHOPANTETHEINE"/>
    <property type="match status" value="1"/>
</dbReference>
<comment type="similarity">
    <text evidence="2">Belongs to the gluconokinase GntK/GntV family.</text>
</comment>
<dbReference type="PROSITE" id="PS50075">
    <property type="entry name" value="CARRIER"/>
    <property type="match status" value="1"/>
</dbReference>
<dbReference type="SMART" id="SM00823">
    <property type="entry name" value="PKS_PP"/>
    <property type="match status" value="1"/>
</dbReference>
<keyword evidence="7" id="KW-0547">Nucleotide-binding</keyword>
<evidence type="ECO:0000256" key="2">
    <source>
        <dbReference type="ARBA" id="ARBA00008420"/>
    </source>
</evidence>
<protein>
    <recommendedName>
        <fullName evidence="3">gluconokinase</fullName>
        <ecNumber evidence="3">2.7.1.12</ecNumber>
    </recommendedName>
    <alternativeName>
        <fullName evidence="10">Gluconate kinase</fullName>
    </alternativeName>
</protein>
<accession>A0ABR3W9A5</accession>
<feature type="region of interest" description="Disordered" evidence="12">
    <location>
        <begin position="1"/>
        <end position="31"/>
    </location>
</feature>
<dbReference type="InterPro" id="IPR000873">
    <property type="entry name" value="AMP-dep_synth/lig_dom"/>
</dbReference>
<dbReference type="PROSITE" id="PS00455">
    <property type="entry name" value="AMP_BINDING"/>
    <property type="match status" value="1"/>
</dbReference>
<dbReference type="Pfam" id="PF00501">
    <property type="entry name" value="AMP-binding"/>
    <property type="match status" value="1"/>
</dbReference>